<evidence type="ECO:0000313" key="4">
    <source>
        <dbReference type="Proteomes" id="UP000831759"/>
    </source>
</evidence>
<dbReference type="AlphaFoldDB" id="A0A3G2HQN8"/>
<dbReference type="OrthoDB" id="9833827at2"/>
<dbReference type="GeneID" id="96867603"/>
<organism evidence="1 3">
    <name type="scientific">Alcaligenes aquatilis</name>
    <dbReference type="NCBI Taxonomy" id="323284"/>
    <lineage>
        <taxon>Bacteria</taxon>
        <taxon>Pseudomonadati</taxon>
        <taxon>Pseudomonadota</taxon>
        <taxon>Betaproteobacteria</taxon>
        <taxon>Burkholderiales</taxon>
        <taxon>Alcaligenaceae</taxon>
        <taxon>Alcaligenes</taxon>
    </lineage>
</organism>
<evidence type="ECO:0000313" key="2">
    <source>
        <dbReference type="EMBL" id="UQN36449.1"/>
    </source>
</evidence>
<evidence type="ECO:0000313" key="1">
    <source>
        <dbReference type="EMBL" id="AYN19436.1"/>
    </source>
</evidence>
<reference evidence="2 4" key="2">
    <citation type="journal article" date="2022" name="Int. J. Syst. Evol. Microbiol.">
        <title>Characterization of Alcaligenes aquatilis as a novel member of heterotrophic nitrifier-aerobic denitrifier and its performance in treating piggery wastewater.</title>
        <authorList>
            <person name="Cao X."/>
            <person name="Zhao B."/>
            <person name="Wu Y."/>
            <person name="Huang J."/>
            <person name="Wang H."/>
            <person name="Sun X."/>
            <person name="Li S."/>
        </authorList>
    </citation>
    <scope>NUCLEOTIDE SEQUENCE [LARGE SCALE GENOMIC DNA]</scope>
    <source>
        <strain evidence="2 4">AS1</strain>
    </source>
</reference>
<sequence length="151" mass="15908">MVTQRKACVVYTEGLKGAVPTVTEELQKKGFDVCVSAADLEIAEAAQAGNLENVNAEVKECIANAEICIFLIPQKAPGSITVAAECARASGGKIIAVVEDVKSIPQIFDELATSIVCVGSPQLPEALGGEEIWQAPKQSAEGRKIPRVKCQ</sequence>
<dbReference type="EMBL" id="CP094619">
    <property type="protein sequence ID" value="UQN36449.1"/>
    <property type="molecule type" value="Genomic_DNA"/>
</dbReference>
<proteinExistence type="predicted"/>
<accession>A0A3G2HQN8</accession>
<dbReference type="Proteomes" id="UP000831759">
    <property type="component" value="Chromosome"/>
</dbReference>
<protein>
    <submittedName>
        <fullName evidence="1">Uncharacterized protein</fullName>
    </submittedName>
</protein>
<name>A0A3G2HQN8_9BURK</name>
<dbReference type="RefSeq" id="WP_121737855.1">
    <property type="nucleotide sequence ID" value="NZ_CP032153.1"/>
</dbReference>
<gene>
    <name evidence="1" type="ORF">D3M96_02125</name>
    <name evidence="2" type="ORF">MTR80_01635</name>
</gene>
<dbReference type="KEGG" id="aaqu:D3M96_02125"/>
<reference evidence="1 3" key="1">
    <citation type="submission" date="2018-09" db="EMBL/GenBank/DDBJ databases">
        <title>Complete genome sequence of the hydrocarbonoclastic bacterium Alcaligenes aquatilis QD168, isolated from a crude-oil polluted marine sediment of Central Chile.</title>
        <authorList>
            <person name="Duran R.E."/>
            <person name="Barra B."/>
            <person name="Salva-Serra F."/>
            <person name="Mendez V."/>
            <person name="Moore E.R.B."/>
            <person name="Seeger M."/>
        </authorList>
    </citation>
    <scope>NUCLEOTIDE SEQUENCE [LARGE SCALE GENOMIC DNA]</scope>
    <source>
        <strain evidence="1 3">QD168</strain>
    </source>
</reference>
<keyword evidence="4" id="KW-1185">Reference proteome</keyword>
<dbReference type="Proteomes" id="UP000268070">
    <property type="component" value="Chromosome"/>
</dbReference>
<evidence type="ECO:0000313" key="3">
    <source>
        <dbReference type="Proteomes" id="UP000268070"/>
    </source>
</evidence>
<dbReference type="EMBL" id="CP032153">
    <property type="protein sequence ID" value="AYN19436.1"/>
    <property type="molecule type" value="Genomic_DNA"/>
</dbReference>